<dbReference type="EMBL" id="CM056818">
    <property type="protein sequence ID" value="KAJ8621705.1"/>
    <property type="molecule type" value="Genomic_DNA"/>
</dbReference>
<reference evidence="1 2" key="1">
    <citation type="journal article" date="2022" name="Hortic Res">
        <title>A haplotype resolved chromosomal level avocado genome allows analysis of novel avocado genes.</title>
        <authorList>
            <person name="Nath O."/>
            <person name="Fletcher S.J."/>
            <person name="Hayward A."/>
            <person name="Shaw L.M."/>
            <person name="Masouleh A.K."/>
            <person name="Furtado A."/>
            <person name="Henry R.J."/>
            <person name="Mitter N."/>
        </authorList>
    </citation>
    <scope>NUCLEOTIDE SEQUENCE [LARGE SCALE GENOMIC DNA]</scope>
    <source>
        <strain evidence="2">cv. Hass</strain>
    </source>
</reference>
<gene>
    <name evidence="1" type="ORF">MRB53_030234</name>
</gene>
<sequence>MSQGEDGPLKRYVSRWCNLSMQYYEANRRLMLDACLQNERPGFQRCLLPTRPTSFAQIEEMVNNEATMMRGWQRKDNHQTLYQEVPARKRKWKESSAVPFPHQGRRKRTPAPINQIRNEKKTLFTQIIRNYDFKMEKMENIYKKLLSYGEIQPKVSRIYTLRDTIHDLLDNGTLTFEGKEHAQKVGTRTIEMERVPIPFQGSMTLSRDLLEMTGRVTSNKGRAPCPK</sequence>
<keyword evidence="2" id="KW-1185">Reference proteome</keyword>
<evidence type="ECO:0000313" key="2">
    <source>
        <dbReference type="Proteomes" id="UP001234297"/>
    </source>
</evidence>
<accession>A0ACC2KKN9</accession>
<evidence type="ECO:0000313" key="1">
    <source>
        <dbReference type="EMBL" id="KAJ8621705.1"/>
    </source>
</evidence>
<comment type="caution">
    <text evidence="1">The sequence shown here is derived from an EMBL/GenBank/DDBJ whole genome shotgun (WGS) entry which is preliminary data.</text>
</comment>
<proteinExistence type="predicted"/>
<protein>
    <submittedName>
        <fullName evidence="1">Uncharacterized protein</fullName>
    </submittedName>
</protein>
<organism evidence="1 2">
    <name type="scientific">Persea americana</name>
    <name type="common">Avocado</name>
    <dbReference type="NCBI Taxonomy" id="3435"/>
    <lineage>
        <taxon>Eukaryota</taxon>
        <taxon>Viridiplantae</taxon>
        <taxon>Streptophyta</taxon>
        <taxon>Embryophyta</taxon>
        <taxon>Tracheophyta</taxon>
        <taxon>Spermatophyta</taxon>
        <taxon>Magnoliopsida</taxon>
        <taxon>Magnoliidae</taxon>
        <taxon>Laurales</taxon>
        <taxon>Lauraceae</taxon>
        <taxon>Persea</taxon>
    </lineage>
</organism>
<dbReference type="Proteomes" id="UP001234297">
    <property type="component" value="Chromosome 10"/>
</dbReference>
<name>A0ACC2KKN9_PERAE</name>